<dbReference type="OrthoDB" id="226721at2759"/>
<sequence>MNIPKAVPRMWKADEMMYQTLRGAKLTAQMDSKMIRSTLNRMRCIEMKRIQIGALYMFSYVSKDFLEILKHFEEMLDSEDEDEMEERTTLTGRLQS</sequence>
<dbReference type="EMBL" id="LXWW01000022">
    <property type="protein sequence ID" value="OAO17642.1"/>
    <property type="molecule type" value="Genomic_DNA"/>
</dbReference>
<evidence type="ECO:0000313" key="2">
    <source>
        <dbReference type="Proteomes" id="UP000078348"/>
    </source>
</evidence>
<evidence type="ECO:0000313" key="1">
    <source>
        <dbReference type="EMBL" id="OAO17642.1"/>
    </source>
</evidence>
<organism evidence="1 2">
    <name type="scientific">Blastocystis sp. subtype 1 (strain ATCC 50177 / NandII)</name>
    <dbReference type="NCBI Taxonomy" id="478820"/>
    <lineage>
        <taxon>Eukaryota</taxon>
        <taxon>Sar</taxon>
        <taxon>Stramenopiles</taxon>
        <taxon>Bigyra</taxon>
        <taxon>Opalozoa</taxon>
        <taxon>Opalinata</taxon>
        <taxon>Blastocystidae</taxon>
        <taxon>Blastocystis</taxon>
    </lineage>
</organism>
<proteinExistence type="predicted"/>
<gene>
    <name evidence="1" type="ORF">AV274_0584</name>
</gene>
<accession>A0A196SN68</accession>
<dbReference type="AlphaFoldDB" id="A0A196SN68"/>
<protein>
    <submittedName>
        <fullName evidence="1">Uncharacterized protein</fullName>
    </submittedName>
</protein>
<dbReference type="Proteomes" id="UP000078348">
    <property type="component" value="Unassembled WGS sequence"/>
</dbReference>
<reference evidence="1 2" key="1">
    <citation type="submission" date="2016-05" db="EMBL/GenBank/DDBJ databases">
        <title>Nuclear genome of Blastocystis sp. subtype 1 NandII.</title>
        <authorList>
            <person name="Gentekaki E."/>
            <person name="Curtis B."/>
            <person name="Stairs C."/>
            <person name="Eme L."/>
            <person name="Herman E."/>
            <person name="Klimes V."/>
            <person name="Arias M.C."/>
            <person name="Elias M."/>
            <person name="Hilliou F."/>
            <person name="Klute M."/>
            <person name="Malik S.-B."/>
            <person name="Pightling A."/>
            <person name="Rachubinski R."/>
            <person name="Salas D."/>
            <person name="Schlacht A."/>
            <person name="Suga H."/>
            <person name="Archibald J."/>
            <person name="Ball S.G."/>
            <person name="Clark G."/>
            <person name="Dacks J."/>
            <person name="Van Der Giezen M."/>
            <person name="Tsaousis A."/>
            <person name="Roger A."/>
        </authorList>
    </citation>
    <scope>NUCLEOTIDE SEQUENCE [LARGE SCALE GENOMIC DNA]</scope>
    <source>
        <strain evidence="2">ATCC 50177 / NandII</strain>
    </source>
</reference>
<comment type="caution">
    <text evidence="1">The sequence shown here is derived from an EMBL/GenBank/DDBJ whole genome shotgun (WGS) entry which is preliminary data.</text>
</comment>
<keyword evidence="2" id="KW-1185">Reference proteome</keyword>
<name>A0A196SN68_BLAHN</name>